<proteinExistence type="predicted"/>
<reference evidence="1" key="1">
    <citation type="submission" date="2020-03" db="EMBL/GenBank/DDBJ databases">
        <title>Transcriptomic Profiling of the Digestive Tract of the Rat Flea, Xenopsylla cheopis, Following Blood Feeding and Infection with Yersinia pestis.</title>
        <authorList>
            <person name="Bland D.M."/>
            <person name="Martens C.A."/>
            <person name="Virtaneva K."/>
            <person name="Kanakabandi K."/>
            <person name="Long D."/>
            <person name="Rosenke R."/>
            <person name="Saturday G.A."/>
            <person name="Hoyt F.H."/>
            <person name="Bruno D.P."/>
            <person name="Ribeiro J.M.C."/>
            <person name="Hinnebusch J."/>
        </authorList>
    </citation>
    <scope>NUCLEOTIDE SEQUENCE</scope>
</reference>
<dbReference type="EMBL" id="GIIL01007766">
    <property type="protein sequence ID" value="NOV51492.1"/>
    <property type="molecule type" value="Transcribed_RNA"/>
</dbReference>
<dbReference type="AlphaFoldDB" id="A0A6M2DZ67"/>
<name>A0A6M2DZ67_XENCH</name>
<protein>
    <submittedName>
        <fullName evidence="1">Putative secreted protein</fullName>
    </submittedName>
</protein>
<accession>A0A6M2DZ67</accession>
<organism evidence="1">
    <name type="scientific">Xenopsylla cheopis</name>
    <name type="common">Oriental rat flea</name>
    <name type="synonym">Pulex cheopis</name>
    <dbReference type="NCBI Taxonomy" id="163159"/>
    <lineage>
        <taxon>Eukaryota</taxon>
        <taxon>Metazoa</taxon>
        <taxon>Ecdysozoa</taxon>
        <taxon>Arthropoda</taxon>
        <taxon>Hexapoda</taxon>
        <taxon>Insecta</taxon>
        <taxon>Pterygota</taxon>
        <taxon>Neoptera</taxon>
        <taxon>Endopterygota</taxon>
        <taxon>Siphonaptera</taxon>
        <taxon>Pulicidae</taxon>
        <taxon>Xenopsyllinae</taxon>
        <taxon>Xenopsylla</taxon>
    </lineage>
</organism>
<sequence length="76" mass="9145">MKTNLTLNWMIKMIFAMMMINLKWTLHRRVWVKILNPKTEIKMMILINKVLQVPTNLEMTILQLEMLMINGQQCKI</sequence>
<evidence type="ECO:0000313" key="1">
    <source>
        <dbReference type="EMBL" id="NOV51492.1"/>
    </source>
</evidence>